<evidence type="ECO:0000313" key="2">
    <source>
        <dbReference type="Proteomes" id="UP001439008"/>
    </source>
</evidence>
<sequence length="82" mass="9580">MPVQGCLTTLHQPNLYDIKMMNEPQVELKAKIIVEAIVSADQWDEYILLSSTEIILKEFFMYMNIEGYGIHEKTIFVYPLHC</sequence>
<dbReference type="Proteomes" id="UP001439008">
    <property type="component" value="Unassembled WGS sequence"/>
</dbReference>
<feature type="non-terminal residue" evidence="1">
    <location>
        <position position="82"/>
    </location>
</feature>
<dbReference type="EMBL" id="JBDODL010005478">
    <property type="protein sequence ID" value="MES1923293.1"/>
    <property type="molecule type" value="Genomic_DNA"/>
</dbReference>
<organism evidence="1 2">
    <name type="scientific">Bonamia ostreae</name>
    <dbReference type="NCBI Taxonomy" id="126728"/>
    <lineage>
        <taxon>Eukaryota</taxon>
        <taxon>Sar</taxon>
        <taxon>Rhizaria</taxon>
        <taxon>Endomyxa</taxon>
        <taxon>Ascetosporea</taxon>
        <taxon>Haplosporida</taxon>
        <taxon>Bonamia</taxon>
    </lineage>
</organism>
<accession>A0ABV2AUF6</accession>
<keyword evidence="2" id="KW-1185">Reference proteome</keyword>
<proteinExistence type="predicted"/>
<evidence type="ECO:0000313" key="1">
    <source>
        <dbReference type="EMBL" id="MES1923293.1"/>
    </source>
</evidence>
<name>A0ABV2AUF6_9EUKA</name>
<comment type="caution">
    <text evidence="1">The sequence shown here is derived from an EMBL/GenBank/DDBJ whole genome shotgun (WGS) entry which is preliminary data.</text>
</comment>
<reference evidence="1 2" key="1">
    <citation type="journal article" date="2024" name="BMC Biol.">
        <title>Comparative genomics of Ascetosporea gives new insight into the evolutionary basis for animal parasitism in Rhizaria.</title>
        <authorList>
            <person name="Hiltunen Thoren M."/>
            <person name="Onut-Brannstrom I."/>
            <person name="Alfjorden A."/>
            <person name="Peckova H."/>
            <person name="Swords F."/>
            <person name="Hooper C."/>
            <person name="Holzer A.S."/>
            <person name="Bass D."/>
            <person name="Burki F."/>
        </authorList>
    </citation>
    <scope>NUCLEOTIDE SEQUENCE [LARGE SCALE GENOMIC DNA]</scope>
    <source>
        <strain evidence="1">20-A016</strain>
    </source>
</reference>
<gene>
    <name evidence="1" type="ORF">MHBO_004842</name>
</gene>
<protein>
    <submittedName>
        <fullName evidence="1">Uncharacterized protein</fullName>
    </submittedName>
</protein>